<protein>
    <recommendedName>
        <fullName evidence="4">DUF3311 domain-containing protein</fullName>
    </recommendedName>
</protein>
<proteinExistence type="predicted"/>
<dbReference type="EMBL" id="VLLN01000001">
    <property type="protein sequence ID" value="TWJ33383.1"/>
    <property type="molecule type" value="Genomic_DNA"/>
</dbReference>
<dbReference type="RefSeq" id="WP_145016912.1">
    <property type="nucleotide sequence ID" value="NZ_VLLN01000001.1"/>
</dbReference>
<keyword evidence="3" id="KW-1185">Reference proteome</keyword>
<evidence type="ECO:0000256" key="1">
    <source>
        <dbReference type="SAM" id="Phobius"/>
    </source>
</evidence>
<evidence type="ECO:0000313" key="3">
    <source>
        <dbReference type="Proteomes" id="UP000319449"/>
    </source>
</evidence>
<keyword evidence="1" id="KW-0812">Transmembrane</keyword>
<keyword evidence="1" id="KW-1133">Transmembrane helix</keyword>
<organism evidence="2 3">
    <name type="scientific">Geobacter argillaceus</name>
    <dbReference type="NCBI Taxonomy" id="345631"/>
    <lineage>
        <taxon>Bacteria</taxon>
        <taxon>Pseudomonadati</taxon>
        <taxon>Thermodesulfobacteriota</taxon>
        <taxon>Desulfuromonadia</taxon>
        <taxon>Geobacterales</taxon>
        <taxon>Geobacteraceae</taxon>
        <taxon>Geobacter</taxon>
    </lineage>
</organism>
<name>A0A562WSB1_9BACT</name>
<accession>A0A562WSB1</accession>
<dbReference type="AlphaFoldDB" id="A0A562WSB1"/>
<gene>
    <name evidence="2" type="ORF">JN12_00055</name>
</gene>
<keyword evidence="1" id="KW-0472">Membrane</keyword>
<dbReference type="Proteomes" id="UP000319449">
    <property type="component" value="Unassembled WGS sequence"/>
</dbReference>
<evidence type="ECO:0008006" key="4">
    <source>
        <dbReference type="Google" id="ProtNLM"/>
    </source>
</evidence>
<comment type="caution">
    <text evidence="2">The sequence shown here is derived from an EMBL/GenBank/DDBJ whole genome shotgun (WGS) entry which is preliminary data.</text>
</comment>
<dbReference type="OrthoDB" id="7066136at2"/>
<feature type="transmembrane region" description="Helical" evidence="1">
    <location>
        <begin position="41"/>
        <end position="58"/>
    </location>
</feature>
<evidence type="ECO:0000313" key="2">
    <source>
        <dbReference type="EMBL" id="TWJ33383.1"/>
    </source>
</evidence>
<sequence>MNVTSRRLAALFAVGLVALYSPLLGAFNRPGSLLGIPTLPLYLFAVWGGLVLASWVLIRGNKP</sequence>
<reference evidence="2 3" key="1">
    <citation type="submission" date="2019-07" db="EMBL/GenBank/DDBJ databases">
        <title>Genomic Encyclopedia of Archaeal and Bacterial Type Strains, Phase II (KMG-II): from individual species to whole genera.</title>
        <authorList>
            <person name="Goeker M."/>
        </authorList>
    </citation>
    <scope>NUCLEOTIDE SEQUENCE [LARGE SCALE GENOMIC DNA]</scope>
    <source>
        <strain evidence="2 3">ATCC BAA-1139</strain>
    </source>
</reference>